<evidence type="ECO:0000313" key="2">
    <source>
        <dbReference type="EMBL" id="AOP35673.1"/>
    </source>
</evidence>
<sequence>MRDSDESLLVKHHGGSYVMFLPTDLTSIRELRNALRNSLSENSFAKKDITQIELAADEALTNSISANVKVSSDETIICRWVIQNSKFTLWIMDYGSGLKAEKLESLTTSSEPSNLKDYISCIQKHQEKKCEVLPWKGSQVPHRNIGRGLQIIQSLMDTFKIMYHCGEGKISLNPDEKNIQGSIIELGFDASKHPA</sequence>
<dbReference type="AlphaFoldDB" id="A0A1D7V1H2"/>
<dbReference type="InterPro" id="IPR036890">
    <property type="entry name" value="HATPase_C_sf"/>
</dbReference>
<dbReference type="SUPFAM" id="SSF55874">
    <property type="entry name" value="ATPase domain of HSP90 chaperone/DNA topoisomerase II/histidine kinase"/>
    <property type="match status" value="1"/>
</dbReference>
<dbReference type="RefSeq" id="WP_069608874.1">
    <property type="nucleotide sequence ID" value="NZ_CP015217.1"/>
</dbReference>
<dbReference type="InterPro" id="IPR003594">
    <property type="entry name" value="HATPase_dom"/>
</dbReference>
<name>A0A1D7V1H2_9LEPT</name>
<dbReference type="Proteomes" id="UP000094197">
    <property type="component" value="Chromosome 1"/>
</dbReference>
<evidence type="ECO:0000259" key="1">
    <source>
        <dbReference type="Pfam" id="PF13581"/>
    </source>
</evidence>
<reference evidence="2 3" key="1">
    <citation type="submission" date="2016-04" db="EMBL/GenBank/DDBJ databases">
        <title>Complete genome seqeunce of Leptospira alstonii serovar Room22.</title>
        <authorList>
            <person name="Nally J.E."/>
            <person name="Bayles D.O."/>
            <person name="Hurley D."/>
            <person name="Fanning S."/>
            <person name="McMahon B.J."/>
            <person name="Arent Z."/>
        </authorList>
    </citation>
    <scope>NUCLEOTIDE SEQUENCE [LARGE SCALE GENOMIC DNA]</scope>
    <source>
        <strain evidence="2 3">GWTS #1</strain>
    </source>
</reference>
<dbReference type="Pfam" id="PF13581">
    <property type="entry name" value="HATPase_c_2"/>
    <property type="match status" value="1"/>
</dbReference>
<dbReference type="KEGG" id="laj:A0128_18600"/>
<organism evidence="2 3">
    <name type="scientific">Leptospira tipperaryensis</name>
    <dbReference type="NCBI Taxonomy" id="2564040"/>
    <lineage>
        <taxon>Bacteria</taxon>
        <taxon>Pseudomonadati</taxon>
        <taxon>Spirochaetota</taxon>
        <taxon>Spirochaetia</taxon>
        <taxon>Leptospirales</taxon>
        <taxon>Leptospiraceae</taxon>
        <taxon>Leptospira</taxon>
    </lineage>
</organism>
<accession>A0A1D7V1H2</accession>
<protein>
    <submittedName>
        <fullName evidence="2">Anti-sigma regulatory factor</fullName>
    </submittedName>
</protein>
<proteinExistence type="predicted"/>
<keyword evidence="3" id="KW-1185">Reference proteome</keyword>
<dbReference type="Gene3D" id="3.30.565.10">
    <property type="entry name" value="Histidine kinase-like ATPase, C-terminal domain"/>
    <property type="match status" value="1"/>
</dbReference>
<dbReference type="EMBL" id="CP015217">
    <property type="protein sequence ID" value="AOP35673.1"/>
    <property type="molecule type" value="Genomic_DNA"/>
</dbReference>
<feature type="domain" description="Histidine kinase/HSP90-like ATPase" evidence="1">
    <location>
        <begin position="22"/>
        <end position="161"/>
    </location>
</feature>
<gene>
    <name evidence="2" type="ORF">A0128_18600</name>
</gene>
<evidence type="ECO:0000313" key="3">
    <source>
        <dbReference type="Proteomes" id="UP000094197"/>
    </source>
</evidence>